<evidence type="ECO:0000259" key="1">
    <source>
        <dbReference type="Pfam" id="PF05134"/>
    </source>
</evidence>
<keyword evidence="3" id="KW-1185">Reference proteome</keyword>
<dbReference type="PANTHER" id="PTHR40278:SF1">
    <property type="entry name" value="DNA UTILIZATION PROTEIN HOFN"/>
    <property type="match status" value="1"/>
</dbReference>
<sequence length="338" mass="37073">MPPALDVLLGQMRARYDASRLPGFLRWWRKELLACAPAALRERLSTQRTPVALQWPSHQAHGVTPGRAVTLLLAPGETLLCTLQLPRQAAANLRAVVGYELDKHTPFNADQLYFDVRAQAADTPGWLDVQLLVIPRTRLDLVLQQAQAEGIQVVRVDALDAAGQAYAMNLMPAPQRDPQAQRVQHLRYGFGAAIALLLVVSLGTWLGNREQALHEMQAQVTQLRGRALQVDAMRKQVLARAETDRALQSQGSERQTSVALLNLLTTCLPADTWLDQLELRADASVRLSGASRQASSLPGQLARCAGLTQASFQGGLQPDRDTGLERFTLVAQRRQPGA</sequence>
<evidence type="ECO:0000313" key="2">
    <source>
        <dbReference type="EMBL" id="NER64652.1"/>
    </source>
</evidence>
<protein>
    <submittedName>
        <fullName evidence="2">General secretion pathway protein GspL</fullName>
    </submittedName>
</protein>
<dbReference type="PANTHER" id="PTHR40278">
    <property type="entry name" value="DNA UTILIZATION PROTEIN HOFN"/>
    <property type="match status" value="1"/>
</dbReference>
<dbReference type="Pfam" id="PF05134">
    <property type="entry name" value="T2SSL"/>
    <property type="match status" value="1"/>
</dbReference>
<dbReference type="SUPFAM" id="SSF53067">
    <property type="entry name" value="Actin-like ATPase domain"/>
    <property type="match status" value="1"/>
</dbReference>
<dbReference type="InterPro" id="IPR043129">
    <property type="entry name" value="ATPase_NBD"/>
</dbReference>
<dbReference type="EMBL" id="JAAHBU010000163">
    <property type="protein sequence ID" value="NER64652.1"/>
    <property type="molecule type" value="Genomic_DNA"/>
</dbReference>
<organism evidence="2 3">
    <name type="scientific">Pseudomonas brassicae</name>
    <dbReference type="NCBI Taxonomy" id="2708063"/>
    <lineage>
        <taxon>Bacteria</taxon>
        <taxon>Pseudomonadati</taxon>
        <taxon>Pseudomonadota</taxon>
        <taxon>Gammaproteobacteria</taxon>
        <taxon>Pseudomonadales</taxon>
        <taxon>Pseudomonadaceae</taxon>
        <taxon>Pseudomonas</taxon>
    </lineage>
</organism>
<reference evidence="2 3" key="1">
    <citation type="submission" date="2020-02" db="EMBL/GenBank/DDBJ databases">
        <title>Broccoli isolated Pseudomonas sp.</title>
        <authorList>
            <person name="Fujikawa T."/>
            <person name="Sawada H."/>
        </authorList>
    </citation>
    <scope>NUCLEOTIDE SEQUENCE [LARGE SCALE GENOMIC DNA]</scope>
    <source>
        <strain evidence="2 3">MAFF212427</strain>
    </source>
</reference>
<feature type="domain" description="GspL cytoplasmic actin-ATPase-like" evidence="1">
    <location>
        <begin position="65"/>
        <end position="156"/>
    </location>
</feature>
<name>A0A6B3NML6_9PSED</name>
<dbReference type="RefSeq" id="WP_163945579.1">
    <property type="nucleotide sequence ID" value="NZ_JAAHBU010000163.1"/>
</dbReference>
<comment type="caution">
    <text evidence="2">The sequence shown here is derived from an EMBL/GenBank/DDBJ whole genome shotgun (WGS) entry which is preliminary data.</text>
</comment>
<gene>
    <name evidence="2" type="ORF">G3436_13160</name>
</gene>
<dbReference type="Gene3D" id="3.30.420.380">
    <property type="match status" value="1"/>
</dbReference>
<proteinExistence type="predicted"/>
<accession>A0A6B3NML6</accession>
<evidence type="ECO:0000313" key="3">
    <source>
        <dbReference type="Proteomes" id="UP000482634"/>
    </source>
</evidence>
<dbReference type="InterPro" id="IPR052534">
    <property type="entry name" value="Extracell_DNA_Util/SecSys_Comp"/>
</dbReference>
<dbReference type="AlphaFoldDB" id="A0A6B3NML6"/>
<dbReference type="Proteomes" id="UP000482634">
    <property type="component" value="Unassembled WGS sequence"/>
</dbReference>
<dbReference type="InterPro" id="IPR024230">
    <property type="entry name" value="GspL_cyto_dom"/>
</dbReference>